<protein>
    <submittedName>
        <fullName evidence="2">Uncharacterized protein</fullName>
    </submittedName>
</protein>
<keyword evidence="1" id="KW-0732">Signal</keyword>
<feature type="chain" id="PRO_5019177867" evidence="1">
    <location>
        <begin position="32"/>
        <end position="147"/>
    </location>
</feature>
<dbReference type="EMBL" id="AYKH01000024">
    <property type="protein sequence ID" value="ROO26034.1"/>
    <property type="molecule type" value="Genomic_DNA"/>
</dbReference>
<dbReference type="InterPro" id="IPR039366">
    <property type="entry name" value="Pilotin"/>
</dbReference>
<dbReference type="Proteomes" id="UP000283993">
    <property type="component" value="Unassembled WGS sequence"/>
</dbReference>
<evidence type="ECO:0000256" key="1">
    <source>
        <dbReference type="SAM" id="SignalP"/>
    </source>
</evidence>
<proteinExistence type="predicted"/>
<gene>
    <name evidence="2" type="ORF">SAOR_11600</name>
</gene>
<keyword evidence="3" id="KW-1185">Reference proteome</keyword>
<dbReference type="Pfam" id="PF09619">
    <property type="entry name" value="YscW"/>
    <property type="match status" value="1"/>
</dbReference>
<evidence type="ECO:0000313" key="3">
    <source>
        <dbReference type="Proteomes" id="UP000283993"/>
    </source>
</evidence>
<organism evidence="2 3">
    <name type="scientific">Salinisphaera orenii MK-B5</name>
    <dbReference type="NCBI Taxonomy" id="856730"/>
    <lineage>
        <taxon>Bacteria</taxon>
        <taxon>Pseudomonadati</taxon>
        <taxon>Pseudomonadota</taxon>
        <taxon>Gammaproteobacteria</taxon>
        <taxon>Salinisphaerales</taxon>
        <taxon>Salinisphaeraceae</taxon>
        <taxon>Salinisphaera</taxon>
    </lineage>
</organism>
<dbReference type="RefSeq" id="WP_185015661.1">
    <property type="nucleotide sequence ID" value="NZ_AYKH01000024.1"/>
</dbReference>
<dbReference type="AlphaFoldDB" id="A0A423PKA7"/>
<comment type="caution">
    <text evidence="2">The sequence shown here is derived from an EMBL/GenBank/DDBJ whole genome shotgun (WGS) entry which is preliminary data.</text>
</comment>
<reference evidence="2 3" key="1">
    <citation type="submission" date="2013-10" db="EMBL/GenBank/DDBJ databases">
        <title>Salinisphaera orenii MK-B5 Genome Sequencing.</title>
        <authorList>
            <person name="Lai Q."/>
            <person name="Li C."/>
            <person name="Shao Z."/>
        </authorList>
    </citation>
    <scope>NUCLEOTIDE SEQUENCE [LARGE SCALE GENOMIC DNA]</scope>
    <source>
        <strain evidence="2 3">MK-B5</strain>
    </source>
</reference>
<name>A0A423PKA7_9GAMM</name>
<feature type="signal peptide" evidence="1">
    <location>
        <begin position="1"/>
        <end position="31"/>
    </location>
</feature>
<accession>A0A423PKA7</accession>
<sequence length="147" mass="15103">MPHHPRFAPTQTLAAAGAGLIALASAGAALALEDGQQAVFTGELEAPAQAEWPDDGTARVALVQVSGDYSDPELVAEKELGSVTEGPASYELTVDGSKLEDGRQYALSATVTDGDGDTLWTRGELTAIEPMTGPIYSSLDLTAANDG</sequence>
<evidence type="ECO:0000313" key="2">
    <source>
        <dbReference type="EMBL" id="ROO26034.1"/>
    </source>
</evidence>